<dbReference type="InterPro" id="IPR007696">
    <property type="entry name" value="DNA_mismatch_repair_MutS_core"/>
</dbReference>
<feature type="domain" description="DNA mismatch repair proteins mutS family" evidence="5">
    <location>
        <begin position="428"/>
        <end position="599"/>
    </location>
</feature>
<dbReference type="InterPro" id="IPR027417">
    <property type="entry name" value="P-loop_NTPase"/>
</dbReference>
<accession>A0A9D1GGK6</accession>
<keyword evidence="1" id="KW-0547">Nucleotide-binding</keyword>
<evidence type="ECO:0000256" key="3">
    <source>
        <dbReference type="ARBA" id="ARBA00023125"/>
    </source>
</evidence>
<keyword evidence="4" id="KW-0472">Membrane</keyword>
<dbReference type="InterPro" id="IPR036187">
    <property type="entry name" value="DNA_mismatch_repair_MutS_sf"/>
</dbReference>
<sequence>MEHIDESSPLYFYRNKQNECTAGIAEINRRIYGVSIARVVLALFFIAWLIWSWDWCTATVVWIIVAVTVVAFLYLIKVHGRLFAKKAYLEAVLDICRKEVRLSRHDFTGCDTGEDFFDAAHDYTADLDIFGNKSLFSYIDRTSTAVGRQRLADWLRRPLAGADAIHSRQEAVRELAGLTELRLHFCAEGMVSGERVDDAATAGSNLSGKIFSRSRWAVFAVNTLPYVYVALALGTLAWPVAGPIIGLLFCLCFLFSLFIAQRVTLTQQRLEKGLHSIGKYERLIAALESEHFESVALQELVYAMQPVDEEKASVCLHRLRRYIDNLNQRNNAIAFLFLNGFLLWDCRQLLSLDRWVLLHAKEVLRWLDAVARFDALSSLASFSHNHPDYAFPSVVDSDKPVYRARRMGHPLIDPAQCVRNDVEMPCRPSFLIITGANMAGKSTYLRTIGVNFILASVGAPVCADEMTFTPCTLFTGLHTTDSLAGNESYFFAELKRLQQVVVRQRAGEKCLVILDEILKGTNSVDKQKGSLALVRQLVALGAAGVVATHDLVLGSLADEYPGTVTAVCFESEIIDDELHFDYRLREGIARHMNACFLMEQMDIIPRNGEKNIESTTDPAK</sequence>
<dbReference type="EMBL" id="DVKT01000053">
    <property type="protein sequence ID" value="HIT39784.1"/>
    <property type="molecule type" value="Genomic_DNA"/>
</dbReference>
<dbReference type="Pfam" id="PF05192">
    <property type="entry name" value="MutS_III"/>
    <property type="match status" value="1"/>
</dbReference>
<dbReference type="GO" id="GO:0030983">
    <property type="term" value="F:mismatched DNA binding"/>
    <property type="evidence" value="ECO:0007669"/>
    <property type="project" value="InterPro"/>
</dbReference>
<evidence type="ECO:0000313" key="6">
    <source>
        <dbReference type="EMBL" id="HIT39784.1"/>
    </source>
</evidence>
<proteinExistence type="predicted"/>
<keyword evidence="4" id="KW-0812">Transmembrane</keyword>
<keyword evidence="4" id="KW-1133">Transmembrane helix</keyword>
<dbReference type="GO" id="GO:0005829">
    <property type="term" value="C:cytosol"/>
    <property type="evidence" value="ECO:0007669"/>
    <property type="project" value="TreeGrafter"/>
</dbReference>
<dbReference type="Proteomes" id="UP000886722">
    <property type="component" value="Unassembled WGS sequence"/>
</dbReference>
<keyword evidence="2" id="KW-0067">ATP-binding</keyword>
<evidence type="ECO:0000256" key="2">
    <source>
        <dbReference type="ARBA" id="ARBA00022840"/>
    </source>
</evidence>
<feature type="transmembrane region" description="Helical" evidence="4">
    <location>
        <begin position="244"/>
        <end position="265"/>
    </location>
</feature>
<name>A0A9D1GGK6_9BACT</name>
<keyword evidence="3" id="KW-0238">DNA-binding</keyword>
<organism evidence="6 7">
    <name type="scientific">Candidatus Caccoplasma intestinavium</name>
    <dbReference type="NCBI Taxonomy" id="2840716"/>
    <lineage>
        <taxon>Bacteria</taxon>
        <taxon>Pseudomonadati</taxon>
        <taxon>Bacteroidota</taxon>
        <taxon>Bacteroidia</taxon>
        <taxon>Bacteroidales</taxon>
        <taxon>Bacteroidaceae</taxon>
        <taxon>Bacteroidaceae incertae sedis</taxon>
        <taxon>Candidatus Caccoplasma</taxon>
    </lineage>
</organism>
<evidence type="ECO:0000256" key="1">
    <source>
        <dbReference type="ARBA" id="ARBA00022741"/>
    </source>
</evidence>
<dbReference type="SUPFAM" id="SSF48334">
    <property type="entry name" value="DNA repair protein MutS, domain III"/>
    <property type="match status" value="1"/>
</dbReference>
<reference evidence="6" key="1">
    <citation type="submission" date="2020-10" db="EMBL/GenBank/DDBJ databases">
        <authorList>
            <person name="Gilroy R."/>
        </authorList>
    </citation>
    <scope>NUCLEOTIDE SEQUENCE</scope>
    <source>
        <strain evidence="6">21143</strain>
    </source>
</reference>
<dbReference type="Pfam" id="PF00488">
    <property type="entry name" value="MutS_V"/>
    <property type="match status" value="1"/>
</dbReference>
<dbReference type="GO" id="GO:0005524">
    <property type="term" value="F:ATP binding"/>
    <property type="evidence" value="ECO:0007669"/>
    <property type="project" value="UniProtKB-KW"/>
</dbReference>
<feature type="transmembrane region" description="Helical" evidence="4">
    <location>
        <begin position="57"/>
        <end position="76"/>
    </location>
</feature>
<dbReference type="SUPFAM" id="SSF52540">
    <property type="entry name" value="P-loop containing nucleoside triphosphate hydrolases"/>
    <property type="match status" value="1"/>
</dbReference>
<protein>
    <recommendedName>
        <fullName evidence="5">DNA mismatch repair proteins mutS family domain-containing protein</fullName>
    </recommendedName>
</protein>
<dbReference type="SMART" id="SM00534">
    <property type="entry name" value="MUTSac"/>
    <property type="match status" value="1"/>
</dbReference>
<dbReference type="PANTHER" id="PTHR11361">
    <property type="entry name" value="DNA MISMATCH REPAIR PROTEIN MUTS FAMILY MEMBER"/>
    <property type="match status" value="1"/>
</dbReference>
<dbReference type="AlphaFoldDB" id="A0A9D1GGK6"/>
<feature type="transmembrane region" description="Helical" evidence="4">
    <location>
        <begin position="31"/>
        <end position="51"/>
    </location>
</feature>
<dbReference type="Gene3D" id="1.10.1420.10">
    <property type="match status" value="1"/>
</dbReference>
<dbReference type="InterPro" id="IPR045076">
    <property type="entry name" value="MutS"/>
</dbReference>
<dbReference type="Gene3D" id="3.40.50.300">
    <property type="entry name" value="P-loop containing nucleotide triphosphate hydrolases"/>
    <property type="match status" value="1"/>
</dbReference>
<dbReference type="GO" id="GO:0140664">
    <property type="term" value="F:ATP-dependent DNA damage sensor activity"/>
    <property type="evidence" value="ECO:0007669"/>
    <property type="project" value="InterPro"/>
</dbReference>
<dbReference type="InterPro" id="IPR000432">
    <property type="entry name" value="DNA_mismatch_repair_MutS_C"/>
</dbReference>
<comment type="caution">
    <text evidence="6">The sequence shown here is derived from an EMBL/GenBank/DDBJ whole genome shotgun (WGS) entry which is preliminary data.</text>
</comment>
<feature type="transmembrane region" description="Helical" evidence="4">
    <location>
        <begin position="216"/>
        <end position="238"/>
    </location>
</feature>
<reference evidence="6" key="2">
    <citation type="journal article" date="2021" name="PeerJ">
        <title>Extensive microbial diversity within the chicken gut microbiome revealed by metagenomics and culture.</title>
        <authorList>
            <person name="Gilroy R."/>
            <person name="Ravi A."/>
            <person name="Getino M."/>
            <person name="Pursley I."/>
            <person name="Horton D.L."/>
            <person name="Alikhan N.F."/>
            <person name="Baker D."/>
            <person name="Gharbi K."/>
            <person name="Hall N."/>
            <person name="Watson M."/>
            <person name="Adriaenssens E.M."/>
            <person name="Foster-Nyarko E."/>
            <person name="Jarju S."/>
            <person name="Secka A."/>
            <person name="Antonio M."/>
            <person name="Oren A."/>
            <person name="Chaudhuri R.R."/>
            <person name="La Ragione R."/>
            <person name="Hildebrand F."/>
            <person name="Pallen M.J."/>
        </authorList>
    </citation>
    <scope>NUCLEOTIDE SEQUENCE</scope>
    <source>
        <strain evidence="6">21143</strain>
    </source>
</reference>
<dbReference type="GO" id="GO:0006298">
    <property type="term" value="P:mismatch repair"/>
    <property type="evidence" value="ECO:0007669"/>
    <property type="project" value="InterPro"/>
</dbReference>
<dbReference type="PANTHER" id="PTHR11361:SF99">
    <property type="entry name" value="DNA MISMATCH REPAIR PROTEIN"/>
    <property type="match status" value="1"/>
</dbReference>
<evidence type="ECO:0000313" key="7">
    <source>
        <dbReference type="Proteomes" id="UP000886722"/>
    </source>
</evidence>
<evidence type="ECO:0000259" key="5">
    <source>
        <dbReference type="SMART" id="SM00534"/>
    </source>
</evidence>
<gene>
    <name evidence="6" type="ORF">IAD06_07080</name>
</gene>
<evidence type="ECO:0000256" key="4">
    <source>
        <dbReference type="SAM" id="Phobius"/>
    </source>
</evidence>